<feature type="compositionally biased region" description="Basic and acidic residues" evidence="1">
    <location>
        <begin position="89"/>
        <end position="108"/>
    </location>
</feature>
<dbReference type="AlphaFoldDB" id="A0A4P9WN37"/>
<sequence length="163" mass="17490">MCNAITFNFPKREAFSSLVWNNSESVELSFDDYVDASMPTGTYRTGLFEATALAIPDFNPITDQFIIRFVDGKISSELILRTAQGYATTKREDTEWTKRQERNAEKMAKTTAASIKISKPAAPPASAAPSVREAGATRTPTDSSAPASSSGPSETPDSSAPAS</sequence>
<dbReference type="OrthoDB" id="2522835at2759"/>
<feature type="compositionally biased region" description="Low complexity" evidence="1">
    <location>
        <begin position="112"/>
        <end position="163"/>
    </location>
</feature>
<dbReference type="Proteomes" id="UP000269721">
    <property type="component" value="Unassembled WGS sequence"/>
</dbReference>
<name>A0A4P9WN37_9FUNG</name>
<evidence type="ECO:0000313" key="2">
    <source>
        <dbReference type="EMBL" id="RKO92166.1"/>
    </source>
</evidence>
<organism evidence="2 3">
    <name type="scientific">Blyttiomyces helicus</name>
    <dbReference type="NCBI Taxonomy" id="388810"/>
    <lineage>
        <taxon>Eukaryota</taxon>
        <taxon>Fungi</taxon>
        <taxon>Fungi incertae sedis</taxon>
        <taxon>Chytridiomycota</taxon>
        <taxon>Chytridiomycota incertae sedis</taxon>
        <taxon>Chytridiomycetes</taxon>
        <taxon>Chytridiomycetes incertae sedis</taxon>
        <taxon>Blyttiomyces</taxon>
    </lineage>
</organism>
<feature type="region of interest" description="Disordered" evidence="1">
    <location>
        <begin position="86"/>
        <end position="163"/>
    </location>
</feature>
<proteinExistence type="predicted"/>
<dbReference type="EMBL" id="KZ994748">
    <property type="protein sequence ID" value="RKO92166.1"/>
    <property type="molecule type" value="Genomic_DNA"/>
</dbReference>
<reference evidence="3" key="1">
    <citation type="journal article" date="2018" name="Nat. Microbiol.">
        <title>Leveraging single-cell genomics to expand the fungal tree of life.</title>
        <authorList>
            <person name="Ahrendt S.R."/>
            <person name="Quandt C.A."/>
            <person name="Ciobanu D."/>
            <person name="Clum A."/>
            <person name="Salamov A."/>
            <person name="Andreopoulos B."/>
            <person name="Cheng J.F."/>
            <person name="Woyke T."/>
            <person name="Pelin A."/>
            <person name="Henrissat B."/>
            <person name="Reynolds N.K."/>
            <person name="Benny G.L."/>
            <person name="Smith M.E."/>
            <person name="James T.Y."/>
            <person name="Grigoriev I.V."/>
        </authorList>
    </citation>
    <scope>NUCLEOTIDE SEQUENCE [LARGE SCALE GENOMIC DNA]</scope>
</reference>
<evidence type="ECO:0000256" key="1">
    <source>
        <dbReference type="SAM" id="MobiDB-lite"/>
    </source>
</evidence>
<keyword evidence="3" id="KW-1185">Reference proteome</keyword>
<gene>
    <name evidence="2" type="ORF">BDK51DRAFT_27786</name>
</gene>
<accession>A0A4P9WN37</accession>
<protein>
    <submittedName>
        <fullName evidence="2">Uncharacterized protein</fullName>
    </submittedName>
</protein>
<evidence type="ECO:0000313" key="3">
    <source>
        <dbReference type="Proteomes" id="UP000269721"/>
    </source>
</evidence>